<dbReference type="Proteomes" id="UP001331515">
    <property type="component" value="Unassembled WGS sequence"/>
</dbReference>
<proteinExistence type="predicted"/>
<accession>A0AAN8HKG1</accession>
<keyword evidence="2" id="KW-1185">Reference proteome</keyword>
<evidence type="ECO:0000313" key="1">
    <source>
        <dbReference type="EMBL" id="KAK5918667.1"/>
    </source>
</evidence>
<sequence length="185" mass="20942">MQKKTLMALTDRIIACGYSGPIKADHKKDILEAIVLHSWLRLLPILQQLRDGLALYGLDELLVEQPLLCQQLFVPGSLQGVDADFLILALSPEYSAEGSVRRQCEMRIVNLLQDDLQELEDKGEENPKESQEEDLNTCSDIKPPTVKIFCQWVTGQAHIPLGEAERSNFRVTVLFDHECHLKYVS</sequence>
<name>A0AAN8HKG1_CHAGU</name>
<dbReference type="AlphaFoldDB" id="A0AAN8HKG1"/>
<evidence type="ECO:0000313" key="2">
    <source>
        <dbReference type="Proteomes" id="UP001331515"/>
    </source>
</evidence>
<comment type="caution">
    <text evidence="1">The sequence shown here is derived from an EMBL/GenBank/DDBJ whole genome shotgun (WGS) entry which is preliminary data.</text>
</comment>
<gene>
    <name evidence="1" type="ORF">CgunFtcFv8_003410</name>
</gene>
<protein>
    <submittedName>
        <fullName evidence="1">Uncharacterized protein</fullName>
    </submittedName>
</protein>
<dbReference type="EMBL" id="JAURVH010001525">
    <property type="protein sequence ID" value="KAK5918667.1"/>
    <property type="molecule type" value="Genomic_DNA"/>
</dbReference>
<organism evidence="1 2">
    <name type="scientific">Champsocephalus gunnari</name>
    <name type="common">Mackerel icefish</name>
    <dbReference type="NCBI Taxonomy" id="52237"/>
    <lineage>
        <taxon>Eukaryota</taxon>
        <taxon>Metazoa</taxon>
        <taxon>Chordata</taxon>
        <taxon>Craniata</taxon>
        <taxon>Vertebrata</taxon>
        <taxon>Euteleostomi</taxon>
        <taxon>Actinopterygii</taxon>
        <taxon>Neopterygii</taxon>
        <taxon>Teleostei</taxon>
        <taxon>Neoteleostei</taxon>
        <taxon>Acanthomorphata</taxon>
        <taxon>Eupercaria</taxon>
        <taxon>Perciformes</taxon>
        <taxon>Notothenioidei</taxon>
        <taxon>Channichthyidae</taxon>
        <taxon>Champsocephalus</taxon>
    </lineage>
</organism>
<reference evidence="1 2" key="1">
    <citation type="journal article" date="2023" name="Mol. Biol. Evol.">
        <title>Genomics of Secondarily Temperate Adaptation in the Only Non-Antarctic Icefish.</title>
        <authorList>
            <person name="Rivera-Colon A.G."/>
            <person name="Rayamajhi N."/>
            <person name="Minhas B.F."/>
            <person name="Madrigal G."/>
            <person name="Bilyk K.T."/>
            <person name="Yoon V."/>
            <person name="Hune M."/>
            <person name="Gregory S."/>
            <person name="Cheng C.H.C."/>
            <person name="Catchen J.M."/>
        </authorList>
    </citation>
    <scope>NUCLEOTIDE SEQUENCE [LARGE SCALE GENOMIC DNA]</scope>
    <source>
        <tissue evidence="1">White muscle</tissue>
    </source>
</reference>